<dbReference type="Proteomes" id="UP000076218">
    <property type="component" value="Unassembled WGS sequence"/>
</dbReference>
<comment type="caution">
    <text evidence="3">The sequence shown here is derived from an EMBL/GenBank/DDBJ whole genome shotgun (WGS) entry which is preliminary data.</text>
</comment>
<feature type="region of interest" description="Disordered" evidence="1">
    <location>
        <begin position="30"/>
        <end position="96"/>
    </location>
</feature>
<proteinExistence type="predicted"/>
<feature type="compositionally biased region" description="Low complexity" evidence="1">
    <location>
        <begin position="60"/>
        <end position="77"/>
    </location>
</feature>
<evidence type="ECO:0008006" key="5">
    <source>
        <dbReference type="Google" id="ProtNLM"/>
    </source>
</evidence>
<evidence type="ECO:0000256" key="1">
    <source>
        <dbReference type="SAM" id="MobiDB-lite"/>
    </source>
</evidence>
<evidence type="ECO:0000313" key="4">
    <source>
        <dbReference type="Proteomes" id="UP000076218"/>
    </source>
</evidence>
<reference evidence="3 4" key="1">
    <citation type="submission" date="2016-01" db="EMBL/GenBank/DDBJ databases">
        <title>Draft genome sequence of Clavibacter michiganensis subsp. tessellarius DOAB 609.</title>
        <authorList>
            <person name="Tambong J.T."/>
        </authorList>
    </citation>
    <scope>NUCLEOTIDE SEQUENCE [LARGE SCALE GENOMIC DNA]</scope>
    <source>
        <strain evidence="3 4">DOAB 609</strain>
    </source>
</reference>
<dbReference type="OrthoDB" id="4412570at2"/>
<feature type="signal peptide" evidence="2">
    <location>
        <begin position="1"/>
        <end position="30"/>
    </location>
</feature>
<sequence>MRSRTVGKWTLAGAAGVIIVSALSVGVAHAGEEKGPSTGDEGAGSTPAGDQSAELVVEQPDPSSSDTPSDDGTSSPDAFALSLPGDGTDDVVDPATVPGGIFHGSGAAVVSTRVDDTVLSGFSEDTGMQVLTRVPSADSAREYRFSVNIPDGFHAVVRDDGSVAVEDADDQVGTRFLVPEAVDANGAAVDAVLRVDGSDIIESVAPAPDAAFPVVSSLEQSMDGDAE</sequence>
<protein>
    <recommendedName>
        <fullName evidence="5">Secreted protein</fullName>
    </recommendedName>
</protein>
<accession>A0A154V102</accession>
<feature type="chain" id="PRO_5007601408" description="Secreted protein" evidence="2">
    <location>
        <begin position="31"/>
        <end position="227"/>
    </location>
</feature>
<name>A0A154V102_9MICO</name>
<keyword evidence="2" id="KW-0732">Signal</keyword>
<dbReference type="EMBL" id="LQXA01000030">
    <property type="protein sequence ID" value="KZC95031.1"/>
    <property type="molecule type" value="Genomic_DNA"/>
</dbReference>
<evidence type="ECO:0000256" key="2">
    <source>
        <dbReference type="SAM" id="SignalP"/>
    </source>
</evidence>
<evidence type="ECO:0000313" key="3">
    <source>
        <dbReference type="EMBL" id="KZC95031.1"/>
    </source>
</evidence>
<organism evidence="3 4">
    <name type="scientific">Clavibacter tessellarius</name>
    <dbReference type="NCBI Taxonomy" id="31965"/>
    <lineage>
        <taxon>Bacteria</taxon>
        <taxon>Bacillati</taxon>
        <taxon>Actinomycetota</taxon>
        <taxon>Actinomycetes</taxon>
        <taxon>Micrococcales</taxon>
        <taxon>Microbacteriaceae</taxon>
        <taxon>Clavibacter</taxon>
    </lineage>
</organism>
<gene>
    <name evidence="3" type="ORF">AWH51_09555</name>
</gene>
<dbReference type="AlphaFoldDB" id="A0A154V102"/>